<proteinExistence type="inferred from homology"/>
<keyword evidence="4" id="KW-0808">Transferase</keyword>
<evidence type="ECO:0000256" key="1">
    <source>
        <dbReference type="ARBA" id="ARBA00006817"/>
    </source>
</evidence>
<name>A0A7X5URV8_9PSEU</name>
<keyword evidence="4" id="KW-0489">Methyltransferase</keyword>
<dbReference type="InterPro" id="IPR029063">
    <property type="entry name" value="SAM-dependent_MTases_sf"/>
</dbReference>
<dbReference type="InterPro" id="IPR036390">
    <property type="entry name" value="WH_DNA-bd_sf"/>
</dbReference>
<dbReference type="GO" id="GO:0008168">
    <property type="term" value="F:methyltransferase activity"/>
    <property type="evidence" value="ECO:0007669"/>
    <property type="project" value="UniProtKB-KW"/>
</dbReference>
<gene>
    <name evidence="4" type="ORF">FHU38_003395</name>
</gene>
<dbReference type="Pfam" id="PF13489">
    <property type="entry name" value="Methyltransf_23"/>
    <property type="match status" value="1"/>
</dbReference>
<dbReference type="Gene3D" id="3.30.530.20">
    <property type="match status" value="1"/>
</dbReference>
<dbReference type="PANTHER" id="PTHR45128:SF2">
    <property type="entry name" value="METHYLTRANSFERASE DOMAIN-CONTAINING PROTEIN"/>
    <property type="match status" value="1"/>
</dbReference>
<dbReference type="AlphaFoldDB" id="A0A7X5URV8"/>
<feature type="domain" description="Activator of Hsp90 ATPase homologue 1/2-like C-terminal" evidence="2">
    <location>
        <begin position="52"/>
        <end position="173"/>
    </location>
</feature>
<dbReference type="EMBL" id="JAAOYM010000001">
    <property type="protein sequence ID" value="NIJ13051.1"/>
    <property type="molecule type" value="Genomic_DNA"/>
</dbReference>
<dbReference type="PANTHER" id="PTHR45128">
    <property type="entry name" value="METHYLTRANSFERASE TYPE 11"/>
    <property type="match status" value="1"/>
</dbReference>
<dbReference type="SUPFAM" id="SSF53335">
    <property type="entry name" value="S-adenosyl-L-methionine-dependent methyltransferases"/>
    <property type="match status" value="1"/>
</dbReference>
<evidence type="ECO:0000313" key="4">
    <source>
        <dbReference type="EMBL" id="NIJ13051.1"/>
    </source>
</evidence>
<dbReference type="Gene3D" id="1.10.10.10">
    <property type="entry name" value="Winged helix-like DNA-binding domain superfamily/Winged helix DNA-binding domain"/>
    <property type="match status" value="1"/>
</dbReference>
<evidence type="ECO:0000313" key="5">
    <source>
        <dbReference type="Proteomes" id="UP000545493"/>
    </source>
</evidence>
<dbReference type="RefSeq" id="WP_167172559.1">
    <property type="nucleotide sequence ID" value="NZ_JAAOYM010000001.1"/>
</dbReference>
<dbReference type="Gene3D" id="3.40.50.150">
    <property type="entry name" value="Vaccinia Virus protein VP39"/>
    <property type="match status" value="1"/>
</dbReference>
<evidence type="ECO:0000259" key="2">
    <source>
        <dbReference type="Pfam" id="PF08327"/>
    </source>
</evidence>
<keyword evidence="5" id="KW-1185">Reference proteome</keyword>
<dbReference type="InterPro" id="IPR023393">
    <property type="entry name" value="START-like_dom_sf"/>
</dbReference>
<comment type="similarity">
    <text evidence="1">Belongs to the AHA1 family.</text>
</comment>
<accession>A0A7X5URV8</accession>
<dbReference type="SUPFAM" id="SSF55961">
    <property type="entry name" value="Bet v1-like"/>
    <property type="match status" value="1"/>
</dbReference>
<reference evidence="4 5" key="1">
    <citation type="submission" date="2020-03" db="EMBL/GenBank/DDBJ databases">
        <title>Sequencing the genomes of 1000 actinobacteria strains.</title>
        <authorList>
            <person name="Klenk H.-P."/>
        </authorList>
    </citation>
    <scope>NUCLEOTIDE SEQUENCE [LARGE SCALE GENOMIC DNA]</scope>
    <source>
        <strain evidence="4 5">DSM 45685</strain>
    </source>
</reference>
<dbReference type="InterPro" id="IPR053173">
    <property type="entry name" value="SAM-binding_MTase"/>
</dbReference>
<comment type="caution">
    <text evidence="4">The sequence shown here is derived from an EMBL/GenBank/DDBJ whole genome shotgun (WGS) entry which is preliminary data.</text>
</comment>
<dbReference type="GO" id="GO:0032259">
    <property type="term" value="P:methylation"/>
    <property type="evidence" value="ECO:0007669"/>
    <property type="project" value="UniProtKB-KW"/>
</dbReference>
<dbReference type="Pfam" id="PF21320">
    <property type="entry name" value="WHD_Rv2258c"/>
    <property type="match status" value="1"/>
</dbReference>
<evidence type="ECO:0000259" key="3">
    <source>
        <dbReference type="Pfam" id="PF21320"/>
    </source>
</evidence>
<dbReference type="CDD" id="cd07814">
    <property type="entry name" value="SRPBCC_CalC_Aha1-like"/>
    <property type="match status" value="1"/>
</dbReference>
<protein>
    <submittedName>
        <fullName evidence="4">Uncharacterized protein YndB with AHSA1/START domain/SAM-dependent methyltransferase</fullName>
    </submittedName>
</protein>
<dbReference type="SUPFAM" id="SSF46785">
    <property type="entry name" value="Winged helix' DNA-binding domain"/>
    <property type="match status" value="1"/>
</dbReference>
<dbReference type="Pfam" id="PF08327">
    <property type="entry name" value="AHSA1"/>
    <property type="match status" value="1"/>
</dbReference>
<dbReference type="InterPro" id="IPR048711">
    <property type="entry name" value="WHD_Rv2258c"/>
</dbReference>
<sequence>MPVGDMNFAGIPAVPEFDLRAESEEFSPLGGVAYPVAQDRWERLVTMAPIPAPAERVWAALTGPEHVKEWLAACRGQWAERGREATLDFEDGEFFYCFTKKSAPPTTGRPGTLSYLWRWVGVGPASAVTWTLTPQGGQTVVTVVEEATNPPSDWRSWNGMGWPGILDQLAGYLRTGINTRWPWRRMGPYLQIPLPVMPFPAWEALTSPGAVQYWLQRTTGSLAVDDTMTLMMGDASGAIQLRVTKAVDAAQEFPSYLPYLEFELRRPSWTQSLGGRMWIEPAGLNASLLQVFHYDWERLDIQDPISERKLLTEFWRNAAGRAQLLFREQALPAGPHGWSMGGGAPETNGQSPGSDVDMGAVMSFAGKAMDDLAGAMSSMLAVLGVRLGLFGALAAGPAGADELAERAGLAPRYVQEWLWGMHSAGYLRFDGTTDRFTLPAEHAAVVASPTSPFSLAAGYELVPPMAAMLDEVAEAFRTGQGIGHERYPDSIYAAMERMSATWLDGALVEQWLPAVDGLVTKLERGARVVDVGSGGGRAMITLARRFPSSRFDGYDLHAPNVERARAAAEEAGVGERVHFHDADATGSVSGPLDLATLFDVLHDAPDPEALLAAVHSALAPDGVVLVLESASADAASDNTGAAGAILYGTSTLYCVPTALADGGPALGTLGLPHTELTALAEAAGFGAVGELPVQSPMNALYVLRK</sequence>
<dbReference type="InterPro" id="IPR013538">
    <property type="entry name" value="ASHA1/2-like_C"/>
</dbReference>
<organism evidence="4 5">
    <name type="scientific">Saccharomonospora amisosensis</name>
    <dbReference type="NCBI Taxonomy" id="1128677"/>
    <lineage>
        <taxon>Bacteria</taxon>
        <taxon>Bacillati</taxon>
        <taxon>Actinomycetota</taxon>
        <taxon>Actinomycetes</taxon>
        <taxon>Pseudonocardiales</taxon>
        <taxon>Pseudonocardiaceae</taxon>
        <taxon>Saccharomonospora</taxon>
    </lineage>
</organism>
<dbReference type="InterPro" id="IPR036388">
    <property type="entry name" value="WH-like_DNA-bd_sf"/>
</dbReference>
<dbReference type="CDD" id="cd02440">
    <property type="entry name" value="AdoMet_MTases"/>
    <property type="match status" value="1"/>
</dbReference>
<feature type="domain" description="S-adenosylmethionine-dependent methyltransferase Rv2258c-like winged HTH" evidence="3">
    <location>
        <begin position="376"/>
        <end position="446"/>
    </location>
</feature>
<dbReference type="Proteomes" id="UP000545493">
    <property type="component" value="Unassembled WGS sequence"/>
</dbReference>